<evidence type="ECO:0000313" key="1">
    <source>
        <dbReference type="EMBL" id="CCD49163.1"/>
    </source>
</evidence>
<dbReference type="EMBL" id="FQ790300">
    <property type="protein sequence ID" value="CCD49163.1"/>
    <property type="molecule type" value="Genomic_DNA"/>
</dbReference>
<accession>G2Y987</accession>
<dbReference type="Proteomes" id="UP000008177">
    <property type="component" value="Unplaced contigs"/>
</dbReference>
<sequence>MSPEYMFHCHYCITGDLDFHVPGNNLENMSYIIESMLSSALTYGLSDSYHDDSTVFHHIMAPFDIV</sequence>
<proteinExistence type="predicted"/>
<organism evidence="1 2">
    <name type="scientific">Botryotinia fuckeliana (strain T4)</name>
    <name type="common">Noble rot fungus</name>
    <name type="synonym">Botrytis cinerea</name>
    <dbReference type="NCBI Taxonomy" id="999810"/>
    <lineage>
        <taxon>Eukaryota</taxon>
        <taxon>Fungi</taxon>
        <taxon>Dikarya</taxon>
        <taxon>Ascomycota</taxon>
        <taxon>Pezizomycotina</taxon>
        <taxon>Leotiomycetes</taxon>
        <taxon>Helotiales</taxon>
        <taxon>Sclerotiniaceae</taxon>
        <taxon>Botrytis</taxon>
    </lineage>
</organism>
<dbReference type="HOGENOM" id="CLU_2830915_0_0_1"/>
<name>G2Y987_BOTF4</name>
<reference evidence="2" key="1">
    <citation type="journal article" date="2011" name="PLoS Genet.">
        <title>Genomic analysis of the necrotrophic fungal pathogens Sclerotinia sclerotiorum and Botrytis cinerea.</title>
        <authorList>
            <person name="Amselem J."/>
            <person name="Cuomo C.A."/>
            <person name="van Kan J.A."/>
            <person name="Viaud M."/>
            <person name="Benito E.P."/>
            <person name="Couloux A."/>
            <person name="Coutinho P.M."/>
            <person name="de Vries R.P."/>
            <person name="Dyer P.S."/>
            <person name="Fillinger S."/>
            <person name="Fournier E."/>
            <person name="Gout L."/>
            <person name="Hahn M."/>
            <person name="Kohn L."/>
            <person name="Lapalu N."/>
            <person name="Plummer K.M."/>
            <person name="Pradier J.M."/>
            <person name="Quevillon E."/>
            <person name="Sharon A."/>
            <person name="Simon A."/>
            <person name="ten Have A."/>
            <person name="Tudzynski B."/>
            <person name="Tudzynski P."/>
            <person name="Wincker P."/>
            <person name="Andrew M."/>
            <person name="Anthouard V."/>
            <person name="Beever R.E."/>
            <person name="Beffa R."/>
            <person name="Benoit I."/>
            <person name="Bouzid O."/>
            <person name="Brault B."/>
            <person name="Chen Z."/>
            <person name="Choquer M."/>
            <person name="Collemare J."/>
            <person name="Cotton P."/>
            <person name="Danchin E.G."/>
            <person name="Da Silva C."/>
            <person name="Gautier A."/>
            <person name="Giraud C."/>
            <person name="Giraud T."/>
            <person name="Gonzalez C."/>
            <person name="Grossetete S."/>
            <person name="Guldener U."/>
            <person name="Henrissat B."/>
            <person name="Howlett B.J."/>
            <person name="Kodira C."/>
            <person name="Kretschmer M."/>
            <person name="Lappartient A."/>
            <person name="Leroch M."/>
            <person name="Levis C."/>
            <person name="Mauceli E."/>
            <person name="Neuveglise C."/>
            <person name="Oeser B."/>
            <person name="Pearson M."/>
            <person name="Poulain J."/>
            <person name="Poussereau N."/>
            <person name="Quesneville H."/>
            <person name="Rascle C."/>
            <person name="Schumacher J."/>
            <person name="Segurens B."/>
            <person name="Sexton A."/>
            <person name="Silva E."/>
            <person name="Sirven C."/>
            <person name="Soanes D.M."/>
            <person name="Talbot N.J."/>
            <person name="Templeton M."/>
            <person name="Yandava C."/>
            <person name="Yarden O."/>
            <person name="Zeng Q."/>
            <person name="Rollins J.A."/>
            <person name="Lebrun M.H."/>
            <person name="Dickman M."/>
        </authorList>
    </citation>
    <scope>NUCLEOTIDE SEQUENCE [LARGE SCALE GENOMIC DNA]</scope>
    <source>
        <strain evidence="2">T4</strain>
    </source>
</reference>
<protein>
    <submittedName>
        <fullName evidence="1">Uncharacterized protein</fullName>
    </submittedName>
</protein>
<gene>
    <name evidence="1" type="ORF">BofuT4_P030390.1</name>
</gene>
<dbReference type="InParanoid" id="G2Y987"/>
<dbReference type="AlphaFoldDB" id="G2Y987"/>
<evidence type="ECO:0000313" key="2">
    <source>
        <dbReference type="Proteomes" id="UP000008177"/>
    </source>
</evidence>